<comment type="caution">
    <text evidence="2">The sequence shown here is derived from an EMBL/GenBank/DDBJ whole genome shotgun (WGS) entry which is preliminary data.</text>
</comment>
<proteinExistence type="predicted"/>
<reference evidence="2 3" key="1">
    <citation type="submission" date="2021-01" db="EMBL/GenBank/DDBJ databases">
        <title>Whole genome shotgun sequence of Actinoplanes couchii NBRC 106145.</title>
        <authorList>
            <person name="Komaki H."/>
            <person name="Tamura T."/>
        </authorList>
    </citation>
    <scope>NUCLEOTIDE SEQUENCE [LARGE SCALE GENOMIC DNA]</scope>
    <source>
        <strain evidence="2 3">NBRC 106145</strain>
    </source>
</reference>
<protein>
    <submittedName>
        <fullName evidence="2">Transcriptional regulator, MarR family protein</fullName>
    </submittedName>
</protein>
<dbReference type="PANTHER" id="PTHR33164">
    <property type="entry name" value="TRANSCRIPTIONAL REGULATOR, MARR FAMILY"/>
    <property type="match status" value="1"/>
</dbReference>
<dbReference type="EMBL" id="BOMG01000078">
    <property type="protein sequence ID" value="GID57896.1"/>
    <property type="molecule type" value="Genomic_DNA"/>
</dbReference>
<evidence type="ECO:0000313" key="2">
    <source>
        <dbReference type="EMBL" id="GID57896.1"/>
    </source>
</evidence>
<dbReference type="PANTHER" id="PTHR33164:SF43">
    <property type="entry name" value="HTH-TYPE TRANSCRIPTIONAL REPRESSOR YETL"/>
    <property type="match status" value="1"/>
</dbReference>
<dbReference type="SUPFAM" id="SSF46785">
    <property type="entry name" value="Winged helix' DNA-binding domain"/>
    <property type="match status" value="1"/>
</dbReference>
<dbReference type="PRINTS" id="PR00598">
    <property type="entry name" value="HTHMARR"/>
</dbReference>
<gene>
    <name evidence="2" type="ORF">Aco03nite_063000</name>
</gene>
<evidence type="ECO:0000259" key="1">
    <source>
        <dbReference type="PROSITE" id="PS50995"/>
    </source>
</evidence>
<sequence length="138" mass="15567">MNRDDLALLTFRLSRRLLAMEEPILAHHDIPMWAYAVLTALRDGPTRTQTALATAIGADKTRLIPILDDLQRRGLISRDSDPADRRVRLLALTPDGRRTQESIRSQIRAGEEELLSALPADERETFVRTLITLVRTTA</sequence>
<dbReference type="Proteomes" id="UP000612282">
    <property type="component" value="Unassembled WGS sequence"/>
</dbReference>
<dbReference type="InterPro" id="IPR039422">
    <property type="entry name" value="MarR/SlyA-like"/>
</dbReference>
<keyword evidence="3" id="KW-1185">Reference proteome</keyword>
<dbReference type="InterPro" id="IPR036390">
    <property type="entry name" value="WH_DNA-bd_sf"/>
</dbReference>
<dbReference type="InterPro" id="IPR036388">
    <property type="entry name" value="WH-like_DNA-bd_sf"/>
</dbReference>
<name>A0ABQ3XHC3_9ACTN</name>
<dbReference type="InterPro" id="IPR000835">
    <property type="entry name" value="HTH_MarR-typ"/>
</dbReference>
<feature type="domain" description="HTH marR-type" evidence="1">
    <location>
        <begin position="3"/>
        <end position="135"/>
    </location>
</feature>
<dbReference type="Pfam" id="PF12802">
    <property type="entry name" value="MarR_2"/>
    <property type="match status" value="1"/>
</dbReference>
<evidence type="ECO:0000313" key="3">
    <source>
        <dbReference type="Proteomes" id="UP000612282"/>
    </source>
</evidence>
<accession>A0ABQ3XHC3</accession>
<dbReference type="RefSeq" id="WP_239145594.1">
    <property type="nucleotide sequence ID" value="NZ_BAAAQE010000111.1"/>
</dbReference>
<dbReference type="SMART" id="SM00347">
    <property type="entry name" value="HTH_MARR"/>
    <property type="match status" value="1"/>
</dbReference>
<organism evidence="2 3">
    <name type="scientific">Actinoplanes couchii</name>
    <dbReference type="NCBI Taxonomy" id="403638"/>
    <lineage>
        <taxon>Bacteria</taxon>
        <taxon>Bacillati</taxon>
        <taxon>Actinomycetota</taxon>
        <taxon>Actinomycetes</taxon>
        <taxon>Micromonosporales</taxon>
        <taxon>Micromonosporaceae</taxon>
        <taxon>Actinoplanes</taxon>
    </lineage>
</organism>
<dbReference type="Gene3D" id="1.10.10.10">
    <property type="entry name" value="Winged helix-like DNA-binding domain superfamily/Winged helix DNA-binding domain"/>
    <property type="match status" value="1"/>
</dbReference>
<dbReference type="PROSITE" id="PS50995">
    <property type="entry name" value="HTH_MARR_2"/>
    <property type="match status" value="1"/>
</dbReference>